<evidence type="ECO:0000313" key="2">
    <source>
        <dbReference type="Proteomes" id="UP001205740"/>
    </source>
</evidence>
<evidence type="ECO:0000313" key="1">
    <source>
        <dbReference type="EMBL" id="MCP2160239.1"/>
    </source>
</evidence>
<name>A0ABT1GZS7_9NOCA</name>
<protein>
    <submittedName>
        <fullName evidence="1">Uncharacterized protein</fullName>
    </submittedName>
</protein>
<proteinExistence type="predicted"/>
<sequence length="85" mass="8780">MTNHKAIADHLALGSSPAQVAAALDAPLADVERCVAGLQTILRASTLDDIRGRLVQMGYGTTPLAPFSVEAFSAHSRTPQVAPAA</sequence>
<dbReference type="EMBL" id="JAMTCG010000002">
    <property type="protein sequence ID" value="MCP2160239.1"/>
    <property type="molecule type" value="Genomic_DNA"/>
</dbReference>
<gene>
    <name evidence="1" type="ORF">LX12_001418</name>
</gene>
<keyword evidence="2" id="KW-1185">Reference proteome</keyword>
<comment type="caution">
    <text evidence="1">The sequence shown here is derived from an EMBL/GenBank/DDBJ whole genome shotgun (WGS) entry which is preliminary data.</text>
</comment>
<reference evidence="1 2" key="1">
    <citation type="submission" date="2022-06" db="EMBL/GenBank/DDBJ databases">
        <title>Genomic Encyclopedia of Archaeal and Bacterial Type Strains, Phase II (KMG-II): from individual species to whole genera.</title>
        <authorList>
            <person name="Goeker M."/>
        </authorList>
    </citation>
    <scope>NUCLEOTIDE SEQUENCE [LARGE SCALE GENOMIC DNA]</scope>
    <source>
        <strain evidence="1 2">DSM 45037</strain>
    </source>
</reference>
<dbReference type="RefSeq" id="WP_253653802.1">
    <property type="nucleotide sequence ID" value="NZ_BAAAOE010000001.1"/>
</dbReference>
<organism evidence="1 2">
    <name type="scientific">Williamsia serinedens</name>
    <dbReference type="NCBI Taxonomy" id="391736"/>
    <lineage>
        <taxon>Bacteria</taxon>
        <taxon>Bacillati</taxon>
        <taxon>Actinomycetota</taxon>
        <taxon>Actinomycetes</taxon>
        <taxon>Mycobacteriales</taxon>
        <taxon>Nocardiaceae</taxon>
        <taxon>Williamsia</taxon>
    </lineage>
</organism>
<accession>A0ABT1GZS7</accession>
<dbReference type="Proteomes" id="UP001205740">
    <property type="component" value="Unassembled WGS sequence"/>
</dbReference>